<dbReference type="RefSeq" id="WP_004102073.1">
    <property type="nucleotide sequence ID" value="NC_011653.1"/>
</dbReference>
<proteinExistence type="predicted"/>
<evidence type="ECO:0000313" key="2">
    <source>
        <dbReference type="Proteomes" id="UP000002453"/>
    </source>
</evidence>
<evidence type="ECO:0000313" key="1">
    <source>
        <dbReference type="EMBL" id="ACJ75976.1"/>
    </source>
</evidence>
<protein>
    <submittedName>
        <fullName evidence="1">Uncharacterized protein</fullName>
    </submittedName>
</protein>
<keyword evidence="2" id="KW-1185">Reference proteome</keyword>
<dbReference type="Proteomes" id="UP000002453">
    <property type="component" value="Chromosome"/>
</dbReference>
<dbReference type="HOGENOM" id="CLU_3067157_0_0_0"/>
<gene>
    <name evidence="1" type="ordered locus">THA_1535</name>
</gene>
<dbReference type="KEGG" id="taf:THA_1535"/>
<accession>B7ID99</accession>
<dbReference type="AlphaFoldDB" id="B7ID99"/>
<dbReference type="EMBL" id="CP001185">
    <property type="protein sequence ID" value="ACJ75976.1"/>
    <property type="molecule type" value="Genomic_DNA"/>
</dbReference>
<name>B7ID99_THEAB</name>
<sequence length="53" mass="6058">MVFSTQIPSRIAIHSTRNDMNKGNVTVKNEFRFGITEATHIEMAYNEETGEQI</sequence>
<organism evidence="1 2">
    <name type="scientific">Thermosipho africanus (strain TCF52B)</name>
    <dbReference type="NCBI Taxonomy" id="484019"/>
    <lineage>
        <taxon>Bacteria</taxon>
        <taxon>Thermotogati</taxon>
        <taxon>Thermotogota</taxon>
        <taxon>Thermotogae</taxon>
        <taxon>Thermotogales</taxon>
        <taxon>Fervidobacteriaceae</taxon>
        <taxon>Thermosipho</taxon>
    </lineage>
</organism>
<reference evidence="1 2" key="1">
    <citation type="journal article" date="2009" name="J. Bacteriol.">
        <title>The genome of Thermosipho africanus TCF52B: lateral genetic connections to the Firmicutes and Archaea.</title>
        <authorList>
            <person name="Nesboe C.L."/>
            <person name="Bapteste E."/>
            <person name="Curtis B."/>
            <person name="Dahle H."/>
            <person name="Lopez P."/>
            <person name="Macleod D."/>
            <person name="Dlutek M."/>
            <person name="Bowman S."/>
            <person name="Zhaxybayeva O."/>
            <person name="Birkeland N.-K."/>
            <person name="Doolittle W.F."/>
        </authorList>
    </citation>
    <scope>NUCLEOTIDE SEQUENCE [LARGE SCALE GENOMIC DNA]</scope>
    <source>
        <strain evidence="1 2">TCF52B</strain>
    </source>
</reference>
<dbReference type="STRING" id="484019.THA_1535"/>